<evidence type="ECO:0000313" key="3">
    <source>
        <dbReference type="Proteomes" id="UP000681967"/>
    </source>
</evidence>
<name>A0A8S2WLK4_9BILA</name>
<reference evidence="1" key="1">
    <citation type="submission" date="2021-02" db="EMBL/GenBank/DDBJ databases">
        <authorList>
            <person name="Nowell W R."/>
        </authorList>
    </citation>
    <scope>NUCLEOTIDE SEQUENCE</scope>
</reference>
<dbReference type="Proteomes" id="UP000681967">
    <property type="component" value="Unassembled WGS sequence"/>
</dbReference>
<dbReference type="Proteomes" id="UP000676336">
    <property type="component" value="Unassembled WGS sequence"/>
</dbReference>
<sequence length="47" mass="4976">MTTNKASSCCLLSVEEINEGKCRPINRAGVGSFYGLPILTNCAGRLS</sequence>
<comment type="caution">
    <text evidence="1">The sequence shown here is derived from an EMBL/GenBank/DDBJ whole genome shotgun (WGS) entry which is preliminary data.</text>
</comment>
<organism evidence="1 3">
    <name type="scientific">Rotaria magnacalcarata</name>
    <dbReference type="NCBI Taxonomy" id="392030"/>
    <lineage>
        <taxon>Eukaryota</taxon>
        <taxon>Metazoa</taxon>
        <taxon>Spiralia</taxon>
        <taxon>Gnathifera</taxon>
        <taxon>Rotifera</taxon>
        <taxon>Eurotatoria</taxon>
        <taxon>Bdelloidea</taxon>
        <taxon>Philodinida</taxon>
        <taxon>Philodinidae</taxon>
        <taxon>Rotaria</taxon>
    </lineage>
</organism>
<dbReference type="AlphaFoldDB" id="A0A8S2WLK4"/>
<protein>
    <submittedName>
        <fullName evidence="1">Uncharacterized protein</fullName>
    </submittedName>
</protein>
<feature type="non-terminal residue" evidence="1">
    <location>
        <position position="47"/>
    </location>
</feature>
<evidence type="ECO:0000313" key="1">
    <source>
        <dbReference type="EMBL" id="CAF4449658.1"/>
    </source>
</evidence>
<dbReference type="EMBL" id="CAJOBH010066239">
    <property type="protein sequence ID" value="CAF4449658.1"/>
    <property type="molecule type" value="Genomic_DNA"/>
</dbReference>
<gene>
    <name evidence="1" type="ORF">BYL167_LOCUS33695</name>
    <name evidence="2" type="ORF">SMN809_LOCUS85210</name>
</gene>
<proteinExistence type="predicted"/>
<evidence type="ECO:0000313" key="2">
    <source>
        <dbReference type="EMBL" id="CAF5227332.1"/>
    </source>
</evidence>
<dbReference type="EMBL" id="CAJOBI010363681">
    <property type="protein sequence ID" value="CAF5227332.1"/>
    <property type="molecule type" value="Genomic_DNA"/>
</dbReference>
<accession>A0A8S2WLK4</accession>